<feature type="domain" description="RRM" evidence="5">
    <location>
        <begin position="346"/>
        <end position="421"/>
    </location>
</feature>
<dbReference type="CTD" id="2926"/>
<dbReference type="GO" id="GO:0043484">
    <property type="term" value="P:regulation of RNA splicing"/>
    <property type="evidence" value="ECO:0000318"/>
    <property type="project" value="GO_Central"/>
</dbReference>
<dbReference type="CDD" id="cd12503">
    <property type="entry name" value="RRM1_hnRNPH_GRSF1_like"/>
    <property type="match status" value="1"/>
</dbReference>
<evidence type="ECO:0000313" key="6">
    <source>
        <dbReference type="Ensembl" id="ENSLOCP00000014243.1"/>
    </source>
</evidence>
<dbReference type="GO" id="GO:0003723">
    <property type="term" value="F:RNA binding"/>
    <property type="evidence" value="ECO:0000318"/>
    <property type="project" value="GO_Central"/>
</dbReference>
<proteinExistence type="predicted"/>
<dbReference type="SUPFAM" id="SSF54928">
    <property type="entry name" value="RNA-binding domain, RBD"/>
    <property type="match status" value="3"/>
</dbReference>
<keyword evidence="2" id="KW-0677">Repeat</keyword>
<sequence length="436" mass="49350">MSTPCRSMLISVLLRRFNGRLYFSSKKILQHSNVPITFCPTASTSGRLPRHQCVSTYAHLFQAPNNLGKLPVQRCLSSQIGVPFQEDEYPPLPDYNAKPEAEAKEIFIVRAKGLPWTCTADDVQRFFSECRIRDGVNGIHLTTKRDGRPSGEAFIELEDEEDVQKALEKHRQFMGSRYIEVFEVTNNDAEDILRQSADSPVKDGIVKLRGLPYTCTENDIIHFFSGLDIIQNGVTLVKDFRGRSTGDAYVEFASQEMADQALQRDREIIGNRYIEVFPSQKSAIRAKYDSQKKRGDFQPSFLEPGSSHTARRTVENVTDVPPQHRRSICAPEWESENDPSANLCAYHIHIRGLPFQVTGQDVAEFFSPLKLVKIQIEYSGDGRATGEADVYFATHEEAVMAMSRDRMLIQHRYVELFLNSGKNKEEVKTGASDDTL</sequence>
<feature type="domain" description="RRM" evidence="5">
    <location>
        <begin position="107"/>
        <end position="186"/>
    </location>
</feature>
<evidence type="ECO:0000256" key="2">
    <source>
        <dbReference type="ARBA" id="ARBA00022737"/>
    </source>
</evidence>
<dbReference type="eggNOG" id="KOG4211">
    <property type="taxonomic scope" value="Eukaryota"/>
</dbReference>
<dbReference type="GeneTree" id="ENSGT00940000158529"/>
<dbReference type="Ensembl" id="ENSLOCT00000014272.1">
    <property type="protein sequence ID" value="ENSLOCP00000014243.1"/>
    <property type="gene ID" value="ENSLOCG00000011589.1"/>
</dbReference>
<dbReference type="InParanoid" id="W5N0T4"/>
<evidence type="ECO:0000256" key="3">
    <source>
        <dbReference type="ARBA" id="ARBA00022884"/>
    </source>
</evidence>
<dbReference type="InterPro" id="IPR012677">
    <property type="entry name" value="Nucleotide-bd_a/b_plait_sf"/>
</dbReference>
<name>W5N0T4_LEPOC</name>
<keyword evidence="7" id="KW-1185">Reference proteome</keyword>
<evidence type="ECO:0000256" key="1">
    <source>
        <dbReference type="ARBA" id="ARBA00022553"/>
    </source>
</evidence>
<evidence type="ECO:0000313" key="7">
    <source>
        <dbReference type="Proteomes" id="UP000018468"/>
    </source>
</evidence>
<dbReference type="HOGENOM" id="CLU_032003_0_0_1"/>
<dbReference type="AlphaFoldDB" id="W5N0T4"/>
<feature type="domain" description="RRM" evidence="5">
    <location>
        <begin position="204"/>
        <end position="281"/>
    </location>
</feature>
<protein>
    <submittedName>
        <fullName evidence="6">G-rich RNA sequence binding factor 1</fullName>
    </submittedName>
</protein>
<dbReference type="Proteomes" id="UP000018468">
    <property type="component" value="Linkage group LG2"/>
</dbReference>
<dbReference type="OMA" id="WSCTAQD"/>
<dbReference type="FunCoup" id="W5N0T4">
    <property type="interactions" value="722"/>
</dbReference>
<dbReference type="GO" id="GO:0005654">
    <property type="term" value="C:nucleoplasm"/>
    <property type="evidence" value="ECO:0000318"/>
    <property type="project" value="GO_Central"/>
</dbReference>
<dbReference type="InterPro" id="IPR000504">
    <property type="entry name" value="RRM_dom"/>
</dbReference>
<dbReference type="GeneID" id="102697344"/>
<keyword evidence="1" id="KW-0597">Phosphoprotein</keyword>
<dbReference type="CDD" id="cd12504">
    <property type="entry name" value="RRM2_hnRNPH_CRSF1_like"/>
    <property type="match status" value="1"/>
</dbReference>
<keyword evidence="3 4" id="KW-0694">RNA-binding</keyword>
<dbReference type="EMBL" id="AHAT01017216">
    <property type="status" value="NOT_ANNOTATED_CDS"/>
    <property type="molecule type" value="Genomic_DNA"/>
</dbReference>
<dbReference type="Pfam" id="PF00076">
    <property type="entry name" value="RRM_1"/>
    <property type="match status" value="3"/>
</dbReference>
<reference evidence="7" key="1">
    <citation type="submission" date="2011-12" db="EMBL/GenBank/DDBJ databases">
        <title>The Draft Genome of Lepisosteus oculatus.</title>
        <authorList>
            <consortium name="The Broad Institute Genome Assembly &amp; Analysis Group"/>
            <consortium name="Computational R&amp;D Group"/>
            <consortium name="and Sequencing Platform"/>
            <person name="Di Palma F."/>
            <person name="Alfoldi J."/>
            <person name="Johnson J."/>
            <person name="Berlin A."/>
            <person name="Gnerre S."/>
            <person name="Jaffe D."/>
            <person name="MacCallum I."/>
            <person name="Young S."/>
            <person name="Walker B.J."/>
            <person name="Lander E.S."/>
            <person name="Lindblad-Toh K."/>
        </authorList>
    </citation>
    <scope>NUCLEOTIDE SEQUENCE [LARGE SCALE GENOMIC DNA]</scope>
</reference>
<organism evidence="6 7">
    <name type="scientific">Lepisosteus oculatus</name>
    <name type="common">Spotted gar</name>
    <dbReference type="NCBI Taxonomy" id="7918"/>
    <lineage>
        <taxon>Eukaryota</taxon>
        <taxon>Metazoa</taxon>
        <taxon>Chordata</taxon>
        <taxon>Craniata</taxon>
        <taxon>Vertebrata</taxon>
        <taxon>Euteleostomi</taxon>
        <taxon>Actinopterygii</taxon>
        <taxon>Neopterygii</taxon>
        <taxon>Holostei</taxon>
        <taxon>Semionotiformes</taxon>
        <taxon>Lepisosteidae</taxon>
        <taxon>Lepisosteus</taxon>
    </lineage>
</organism>
<reference evidence="6" key="2">
    <citation type="submission" date="2025-08" db="UniProtKB">
        <authorList>
            <consortium name="Ensembl"/>
        </authorList>
    </citation>
    <scope>IDENTIFICATION</scope>
</reference>
<evidence type="ECO:0000259" key="5">
    <source>
        <dbReference type="PROSITE" id="PS50102"/>
    </source>
</evidence>
<dbReference type="FunFam" id="3.30.70.330:FF:000071">
    <property type="entry name" value="heterogeneous nuclear ribonucleoprotein H isoform X1"/>
    <property type="match status" value="1"/>
</dbReference>
<dbReference type="OrthoDB" id="431068at2759"/>
<accession>W5N0T4</accession>
<dbReference type="InterPro" id="IPR035979">
    <property type="entry name" value="RBD_domain_sf"/>
</dbReference>
<evidence type="ECO:0000256" key="4">
    <source>
        <dbReference type="PROSITE-ProRule" id="PRU00176"/>
    </source>
</evidence>
<dbReference type="STRING" id="7918.ENSLOCP00000014243"/>
<dbReference type="Gene3D" id="3.30.70.330">
    <property type="match status" value="3"/>
</dbReference>
<dbReference type="PROSITE" id="PS50102">
    <property type="entry name" value="RRM"/>
    <property type="match status" value="3"/>
</dbReference>
<dbReference type="Bgee" id="ENSLOCG00000011589">
    <property type="expression patterns" value="Expressed in pharyngeal gill and 13 other cell types or tissues"/>
</dbReference>
<dbReference type="InterPro" id="IPR050666">
    <property type="entry name" value="ESRP"/>
</dbReference>
<dbReference type="SMART" id="SM00360">
    <property type="entry name" value="RRM"/>
    <property type="match status" value="3"/>
</dbReference>
<dbReference type="KEGG" id="loc:102697344"/>
<dbReference type="EMBL" id="AHAT01017217">
    <property type="status" value="NOT_ANNOTATED_CDS"/>
    <property type="molecule type" value="Genomic_DNA"/>
</dbReference>
<reference evidence="6" key="3">
    <citation type="submission" date="2025-09" db="UniProtKB">
        <authorList>
            <consortium name="Ensembl"/>
        </authorList>
    </citation>
    <scope>IDENTIFICATION</scope>
</reference>
<dbReference type="PANTHER" id="PTHR13976">
    <property type="entry name" value="HETEROGENEOUS NUCLEAR RIBONUCLEOPROTEIN-RELATED"/>
    <property type="match status" value="1"/>
</dbReference>
<dbReference type="GO" id="GO:1990904">
    <property type="term" value="C:ribonucleoprotein complex"/>
    <property type="evidence" value="ECO:0000318"/>
    <property type="project" value="GO_Central"/>
</dbReference>